<reference evidence="1" key="1">
    <citation type="journal article" date="2016" name="Proc. Natl. Acad. Sci. U.S.A.">
        <title>Lipid metabolic changes in an early divergent fungus govern the establishment of a mutualistic symbiosis with endobacteria.</title>
        <authorList>
            <person name="Lastovetsky O.A."/>
            <person name="Gaspar M.L."/>
            <person name="Mondo S.J."/>
            <person name="LaButti K.M."/>
            <person name="Sandor L."/>
            <person name="Grigoriev I.V."/>
            <person name="Henry S.A."/>
            <person name="Pawlowska T.E."/>
        </authorList>
    </citation>
    <scope>NUCLEOTIDE SEQUENCE [LARGE SCALE GENOMIC DNA]</scope>
    <source>
        <strain evidence="1">ATCC 52814</strain>
    </source>
</reference>
<dbReference type="Proteomes" id="UP000242414">
    <property type="component" value="Unassembled WGS sequence"/>
</dbReference>
<protein>
    <submittedName>
        <fullName evidence="1">Uncharacterized protein</fullName>
    </submittedName>
</protein>
<feature type="non-terminal residue" evidence="1">
    <location>
        <position position="71"/>
    </location>
</feature>
<feature type="non-terminal residue" evidence="1">
    <location>
        <position position="1"/>
    </location>
</feature>
<dbReference type="EMBL" id="KV921915">
    <property type="protein sequence ID" value="ORE06851.1"/>
    <property type="molecule type" value="Genomic_DNA"/>
</dbReference>
<sequence>SKRQEDSVVSSMRKRQLEDASNITNAIVSNMEYIIKKKISYATSFSTNTNTVQTEDSYTLYSSKDEAQDVI</sequence>
<gene>
    <name evidence="1" type="ORF">BCV72DRAFT_187064</name>
</gene>
<dbReference type="AlphaFoldDB" id="A0A1X0R4F0"/>
<accession>A0A1X0R4F0</accession>
<name>A0A1X0R4F0_RHIZD</name>
<proteinExistence type="predicted"/>
<dbReference type="VEuPathDB" id="FungiDB:BCV72DRAFT_187064"/>
<organism evidence="1">
    <name type="scientific">Rhizopus microsporus var. microsporus</name>
    <dbReference type="NCBI Taxonomy" id="86635"/>
    <lineage>
        <taxon>Eukaryota</taxon>
        <taxon>Fungi</taxon>
        <taxon>Fungi incertae sedis</taxon>
        <taxon>Mucoromycota</taxon>
        <taxon>Mucoromycotina</taxon>
        <taxon>Mucoromycetes</taxon>
        <taxon>Mucorales</taxon>
        <taxon>Mucorineae</taxon>
        <taxon>Rhizopodaceae</taxon>
        <taxon>Rhizopus</taxon>
    </lineage>
</organism>
<evidence type="ECO:0000313" key="1">
    <source>
        <dbReference type="EMBL" id="ORE06851.1"/>
    </source>
</evidence>